<dbReference type="SUPFAM" id="SSF53335">
    <property type="entry name" value="S-adenosyl-L-methionine-dependent methyltransferases"/>
    <property type="match status" value="1"/>
</dbReference>
<dbReference type="InterPro" id="IPR016461">
    <property type="entry name" value="COMT-like"/>
</dbReference>
<accession>A0A540WC21</accession>
<dbReference type="InterPro" id="IPR029063">
    <property type="entry name" value="SAM-dependent_MTases_sf"/>
</dbReference>
<dbReference type="SUPFAM" id="SSF46785">
    <property type="entry name" value="Winged helix' DNA-binding domain"/>
    <property type="match status" value="1"/>
</dbReference>
<dbReference type="EMBL" id="VIGB01000003">
    <property type="protein sequence ID" value="TQF06590.1"/>
    <property type="molecule type" value="Genomic_DNA"/>
</dbReference>
<dbReference type="CDD" id="cd02440">
    <property type="entry name" value="AdoMet_MTases"/>
    <property type="match status" value="1"/>
</dbReference>
<dbReference type="PANTHER" id="PTHR43712">
    <property type="entry name" value="PUTATIVE (AFU_ORTHOLOGUE AFUA_4G14580)-RELATED"/>
    <property type="match status" value="1"/>
</dbReference>
<dbReference type="Gene3D" id="3.40.50.150">
    <property type="entry name" value="Vaccinia Virus protein VP39"/>
    <property type="match status" value="1"/>
</dbReference>
<dbReference type="Pfam" id="PF08100">
    <property type="entry name" value="Dimerisation"/>
    <property type="match status" value="1"/>
</dbReference>
<dbReference type="GO" id="GO:0046983">
    <property type="term" value="F:protein dimerization activity"/>
    <property type="evidence" value="ECO:0007669"/>
    <property type="project" value="InterPro"/>
</dbReference>
<name>A0A540WC21_9ACTN</name>
<keyword evidence="8" id="KW-1185">Reference proteome</keyword>
<evidence type="ECO:0000259" key="5">
    <source>
        <dbReference type="Pfam" id="PF00891"/>
    </source>
</evidence>
<dbReference type="InterPro" id="IPR001077">
    <property type="entry name" value="COMT_C"/>
</dbReference>
<evidence type="ECO:0000256" key="1">
    <source>
        <dbReference type="ARBA" id="ARBA00022603"/>
    </source>
</evidence>
<protein>
    <submittedName>
        <fullName evidence="7">Methyltransferase</fullName>
    </submittedName>
</protein>
<evidence type="ECO:0000256" key="4">
    <source>
        <dbReference type="PIRSR" id="PIRSR005739-1"/>
    </source>
</evidence>
<dbReference type="Proteomes" id="UP000319103">
    <property type="component" value="Unassembled WGS sequence"/>
</dbReference>
<dbReference type="RefSeq" id="WP_141637004.1">
    <property type="nucleotide sequence ID" value="NZ_VIGB01000003.1"/>
</dbReference>
<keyword evidence="2 7" id="KW-0808">Transferase</keyword>
<dbReference type="PROSITE" id="PS51683">
    <property type="entry name" value="SAM_OMT_II"/>
    <property type="match status" value="1"/>
</dbReference>
<proteinExistence type="predicted"/>
<organism evidence="7 8">
    <name type="scientific">Kitasatospora acidiphila</name>
    <dbReference type="NCBI Taxonomy" id="2567942"/>
    <lineage>
        <taxon>Bacteria</taxon>
        <taxon>Bacillati</taxon>
        <taxon>Actinomycetota</taxon>
        <taxon>Actinomycetes</taxon>
        <taxon>Kitasatosporales</taxon>
        <taxon>Streptomycetaceae</taxon>
        <taxon>Kitasatospora</taxon>
    </lineage>
</organism>
<evidence type="ECO:0000256" key="2">
    <source>
        <dbReference type="ARBA" id="ARBA00022679"/>
    </source>
</evidence>
<dbReference type="AlphaFoldDB" id="A0A540WC21"/>
<dbReference type="InterPro" id="IPR012967">
    <property type="entry name" value="COMT_dimerisation"/>
</dbReference>
<evidence type="ECO:0000259" key="6">
    <source>
        <dbReference type="Pfam" id="PF08100"/>
    </source>
</evidence>
<dbReference type="InterPro" id="IPR036390">
    <property type="entry name" value="WH_DNA-bd_sf"/>
</dbReference>
<reference evidence="7 8" key="1">
    <citation type="submission" date="2019-06" db="EMBL/GenBank/DDBJ databases">
        <title>Description of Kitasatospora acidophila sp. nov. isolated from pine grove soil, and reclassification of Streptomyces novaecaesareae to Kitasatospora novaeceasareae comb. nov.</title>
        <authorList>
            <person name="Kim M.J."/>
        </authorList>
    </citation>
    <scope>NUCLEOTIDE SEQUENCE [LARGE SCALE GENOMIC DNA]</scope>
    <source>
        <strain evidence="7 8">MMS16-CNU292</strain>
    </source>
</reference>
<evidence type="ECO:0000313" key="7">
    <source>
        <dbReference type="EMBL" id="TQF06590.1"/>
    </source>
</evidence>
<gene>
    <name evidence="7" type="ORF">E6W39_35860</name>
</gene>
<dbReference type="GO" id="GO:0032259">
    <property type="term" value="P:methylation"/>
    <property type="evidence" value="ECO:0007669"/>
    <property type="project" value="UniProtKB-KW"/>
</dbReference>
<dbReference type="Gene3D" id="1.10.287.1350">
    <property type="match status" value="1"/>
</dbReference>
<keyword evidence="1 7" id="KW-0489">Methyltransferase</keyword>
<dbReference type="PANTHER" id="PTHR43712:SF2">
    <property type="entry name" value="O-METHYLTRANSFERASE CICE"/>
    <property type="match status" value="1"/>
</dbReference>
<feature type="domain" description="O-methyltransferase dimerisation" evidence="6">
    <location>
        <begin position="4"/>
        <end position="76"/>
    </location>
</feature>
<dbReference type="GO" id="GO:0008171">
    <property type="term" value="F:O-methyltransferase activity"/>
    <property type="evidence" value="ECO:0007669"/>
    <property type="project" value="InterPro"/>
</dbReference>
<dbReference type="PIRSF" id="PIRSF005739">
    <property type="entry name" value="O-mtase"/>
    <property type="match status" value="1"/>
</dbReference>
<dbReference type="OrthoDB" id="4145676at2"/>
<evidence type="ECO:0000313" key="8">
    <source>
        <dbReference type="Proteomes" id="UP000319103"/>
    </source>
</evidence>
<comment type="caution">
    <text evidence="7">The sequence shown here is derived from an EMBL/GenBank/DDBJ whole genome shotgun (WGS) entry which is preliminary data.</text>
</comment>
<dbReference type="InterPro" id="IPR036388">
    <property type="entry name" value="WH-like_DNA-bd_sf"/>
</dbReference>
<feature type="domain" description="O-methyltransferase C-terminal" evidence="5">
    <location>
        <begin position="101"/>
        <end position="307"/>
    </location>
</feature>
<evidence type="ECO:0000256" key="3">
    <source>
        <dbReference type="ARBA" id="ARBA00022691"/>
    </source>
</evidence>
<feature type="active site" description="Proton acceptor" evidence="4">
    <location>
        <position position="237"/>
    </location>
</feature>
<dbReference type="Pfam" id="PF00891">
    <property type="entry name" value="Methyltransf_2"/>
    <property type="match status" value="1"/>
</dbReference>
<sequence>MFDIVANYWISRAVYAGTSLGLPDLVATGPKTAAELAELTGSDPRSLSRLLRALTGVGLFRTDEQGRYATTPLGDTVRSDVPGSLGSLVQLELGDAHHAAWGRLVDSVRLGEPGFDKAVGRGIWQHFEATPELNAHLGRAMTGGTAMVAGAVLAAYDFAPFGSIVDVGGGEGAFLAAILTAHPGARGTVLDLPDAVANGRPKVEAAGLADRLELVAGNFFEKVPEGADLYIMKWVLHDWDDQSCIEILKTTRRAMPEGAKLLVVDTVVPDGDDFSPSKILDLNMMVLSGGQERTAEEFRTLLAAAGFTLTRIVPTASPNSVVEAVPVP</sequence>
<keyword evidence="3" id="KW-0949">S-adenosyl-L-methionine</keyword>
<dbReference type="Gene3D" id="1.10.10.10">
    <property type="entry name" value="Winged helix-like DNA-binding domain superfamily/Winged helix DNA-binding domain"/>
    <property type="match status" value="1"/>
</dbReference>